<dbReference type="PANTHER" id="PTHR46835:SF4">
    <property type="entry name" value="B-ZIP PROTEIN"/>
    <property type="match status" value="1"/>
</dbReference>
<reference evidence="2 3" key="1">
    <citation type="submission" date="2024-11" db="EMBL/GenBank/DDBJ databases">
        <title>A near-complete genome assembly of Cinchona calisaya.</title>
        <authorList>
            <person name="Lian D.C."/>
            <person name="Zhao X.W."/>
            <person name="Wei L."/>
        </authorList>
    </citation>
    <scope>NUCLEOTIDE SEQUENCE [LARGE SCALE GENOMIC DNA]</scope>
    <source>
        <tissue evidence="2">Nenye</tissue>
    </source>
</reference>
<gene>
    <name evidence="2" type="ORF">ACH5RR_016511</name>
</gene>
<accession>A0ABD2ZW91</accession>
<name>A0ABD2ZW91_9GENT</name>
<feature type="coiled-coil region" evidence="1">
    <location>
        <begin position="213"/>
        <end position="240"/>
    </location>
</feature>
<evidence type="ECO:0000313" key="2">
    <source>
        <dbReference type="EMBL" id="KAL3523677.1"/>
    </source>
</evidence>
<dbReference type="EMBL" id="JBJUIK010000007">
    <property type="protein sequence ID" value="KAL3523677.1"/>
    <property type="molecule type" value="Genomic_DNA"/>
</dbReference>
<dbReference type="CDD" id="cd14703">
    <property type="entry name" value="bZIP_plant_RF2"/>
    <property type="match status" value="1"/>
</dbReference>
<proteinExistence type="predicted"/>
<protein>
    <submittedName>
        <fullName evidence="2">Uncharacterized protein</fullName>
    </submittedName>
</protein>
<dbReference type="Proteomes" id="UP001630127">
    <property type="component" value="Unassembled WGS sequence"/>
</dbReference>
<organism evidence="2 3">
    <name type="scientific">Cinchona calisaya</name>
    <dbReference type="NCBI Taxonomy" id="153742"/>
    <lineage>
        <taxon>Eukaryota</taxon>
        <taxon>Viridiplantae</taxon>
        <taxon>Streptophyta</taxon>
        <taxon>Embryophyta</taxon>
        <taxon>Tracheophyta</taxon>
        <taxon>Spermatophyta</taxon>
        <taxon>Magnoliopsida</taxon>
        <taxon>eudicotyledons</taxon>
        <taxon>Gunneridae</taxon>
        <taxon>Pentapetalae</taxon>
        <taxon>asterids</taxon>
        <taxon>lamiids</taxon>
        <taxon>Gentianales</taxon>
        <taxon>Rubiaceae</taxon>
        <taxon>Cinchonoideae</taxon>
        <taxon>Cinchoneae</taxon>
        <taxon>Cinchona</taxon>
    </lineage>
</organism>
<keyword evidence="1" id="KW-0175">Coiled coil</keyword>
<sequence length="313" mass="34721">MSRQAHLPPRCPFQKKTITRHDQVSPALNNGTHFHSWRHKSVSQSSIAEEKPAWLDDLLDDSDSNSGGILHRRSASDSLILLDDLVTLTSLNQLSGSNTSASCETDGRLESASIYGPNSPCAKGKITFLENATVSALSEHFWHLNDSICVSEAANWNSEQNTCGSAGEIIAETKPVKRHPGQRSRVRKLQYIAELERTVNILQKAETDMASRVASLLQQRLALSLENNKLKQQAVSLQQEKQIVDGHYKSLTKEAERLKSYLAFACGNEVSTNSRLSHSGKLASSQAWHMLDMGKLDLNRGQMCFAFVKHQDL</sequence>
<dbReference type="AlphaFoldDB" id="A0ABD2ZW91"/>
<dbReference type="PANTHER" id="PTHR46835">
    <property type="entry name" value="BASIC-LEUCINE ZIPPER (BZIP) TRANSCRIPTION FACTOR FAMILY PROTEIN-RELATED"/>
    <property type="match status" value="1"/>
</dbReference>
<keyword evidence="3" id="KW-1185">Reference proteome</keyword>
<evidence type="ECO:0000256" key="1">
    <source>
        <dbReference type="SAM" id="Coils"/>
    </source>
</evidence>
<evidence type="ECO:0000313" key="3">
    <source>
        <dbReference type="Proteomes" id="UP001630127"/>
    </source>
</evidence>
<dbReference type="InterPro" id="IPR044759">
    <property type="entry name" value="bZIP_RF2"/>
</dbReference>
<dbReference type="InterPro" id="IPR044797">
    <property type="entry name" value="At4g06598-like"/>
</dbReference>
<dbReference type="GO" id="GO:0005634">
    <property type="term" value="C:nucleus"/>
    <property type="evidence" value="ECO:0007669"/>
    <property type="project" value="UniProtKB-ARBA"/>
</dbReference>
<comment type="caution">
    <text evidence="2">The sequence shown here is derived from an EMBL/GenBank/DDBJ whole genome shotgun (WGS) entry which is preliminary data.</text>
</comment>